<dbReference type="AlphaFoldDB" id="A0A9W8X5X0"/>
<comment type="caution">
    <text evidence="2">The sequence shown here is derived from an EMBL/GenBank/DDBJ whole genome shotgun (WGS) entry which is preliminary data.</text>
</comment>
<dbReference type="Proteomes" id="UP001140562">
    <property type="component" value="Unassembled WGS sequence"/>
</dbReference>
<evidence type="ECO:0000256" key="1">
    <source>
        <dbReference type="SAM" id="MobiDB-lite"/>
    </source>
</evidence>
<organism evidence="2 3">
    <name type="scientific">Didymella glomerata</name>
    <dbReference type="NCBI Taxonomy" id="749621"/>
    <lineage>
        <taxon>Eukaryota</taxon>
        <taxon>Fungi</taxon>
        <taxon>Dikarya</taxon>
        <taxon>Ascomycota</taxon>
        <taxon>Pezizomycotina</taxon>
        <taxon>Dothideomycetes</taxon>
        <taxon>Pleosporomycetidae</taxon>
        <taxon>Pleosporales</taxon>
        <taxon>Pleosporineae</taxon>
        <taxon>Didymellaceae</taxon>
        <taxon>Didymella</taxon>
    </lineage>
</organism>
<evidence type="ECO:0000313" key="3">
    <source>
        <dbReference type="Proteomes" id="UP001140562"/>
    </source>
</evidence>
<feature type="compositionally biased region" description="Polar residues" evidence="1">
    <location>
        <begin position="73"/>
        <end position="96"/>
    </location>
</feature>
<protein>
    <submittedName>
        <fullName evidence="2">Uncharacterized protein</fullName>
    </submittedName>
</protein>
<dbReference type="EMBL" id="JAPEUV010000013">
    <property type="protein sequence ID" value="KAJ4341077.1"/>
    <property type="molecule type" value="Genomic_DNA"/>
</dbReference>
<evidence type="ECO:0000313" key="2">
    <source>
        <dbReference type="EMBL" id="KAJ4341077.1"/>
    </source>
</evidence>
<dbReference type="OrthoDB" id="3799586at2759"/>
<accession>A0A9W8X5X0</accession>
<feature type="compositionally biased region" description="Basic residues" evidence="1">
    <location>
        <begin position="279"/>
        <end position="295"/>
    </location>
</feature>
<gene>
    <name evidence="2" type="ORF">N0V87_002119</name>
</gene>
<sequence>MPGLVSSARPLPADLAITERSRRFYDGTYRWDSDGFTDEQGVYREYDCKDPLARAPTPLPPVFLYDDEDEDNSTNPPSTETTQFQDGRNIPTLTESEATEPDISLPELDSGSSTALTSEAPRTPESIRRFAINLLNRPRQKKAAPQDERDVKLQVVENTMDLPEGTEPGSEPGEIVEILHRSYEHCEGPKPAKRGSSSMQMPDTPPASPLKTLSVIQDASPASTTSTLSPVPSTLSVYGNDKGIEIKGAAATQSIPSLPATPTRRKGLTTRGVALKVTKAKRASVNRSSPPKRKEKSVEEFTLLELHSGAFLHQGGLRKSARQAKLETN</sequence>
<feature type="region of interest" description="Disordered" evidence="1">
    <location>
        <begin position="48"/>
        <end position="152"/>
    </location>
</feature>
<feature type="region of interest" description="Disordered" evidence="1">
    <location>
        <begin position="186"/>
        <end position="234"/>
    </location>
</feature>
<reference evidence="2" key="1">
    <citation type="submission" date="2022-10" db="EMBL/GenBank/DDBJ databases">
        <title>Tapping the CABI collections for fungal endophytes: first genome assemblies for Collariella, Neodidymelliopsis, Ascochyta clinopodiicola, Didymella pomorum, Didymosphaeria variabile, Neocosmospora piperis and Neocucurbitaria cava.</title>
        <authorList>
            <person name="Hill R."/>
        </authorList>
    </citation>
    <scope>NUCLEOTIDE SEQUENCE</scope>
    <source>
        <strain evidence="2">IMI 360193</strain>
    </source>
</reference>
<proteinExistence type="predicted"/>
<feature type="region of interest" description="Disordered" evidence="1">
    <location>
        <begin position="279"/>
        <end position="298"/>
    </location>
</feature>
<feature type="compositionally biased region" description="Low complexity" evidence="1">
    <location>
        <begin position="219"/>
        <end position="234"/>
    </location>
</feature>
<name>A0A9W8X5X0_9PLEO</name>
<keyword evidence="3" id="KW-1185">Reference proteome</keyword>